<dbReference type="GO" id="GO:0006865">
    <property type="term" value="P:amino acid transport"/>
    <property type="evidence" value="ECO:0007669"/>
    <property type="project" value="UniProtKB-KW"/>
</dbReference>
<feature type="transmembrane region" description="Helical" evidence="9">
    <location>
        <begin position="145"/>
        <end position="162"/>
    </location>
</feature>
<dbReference type="eggNOG" id="COG4597">
    <property type="taxonomic scope" value="Bacteria"/>
</dbReference>
<organism evidence="12 13">
    <name type="scientific">Caenispirillum salinarum AK4</name>
    <dbReference type="NCBI Taxonomy" id="1238182"/>
    <lineage>
        <taxon>Bacteria</taxon>
        <taxon>Pseudomonadati</taxon>
        <taxon>Pseudomonadota</taxon>
        <taxon>Alphaproteobacteria</taxon>
        <taxon>Rhodospirillales</taxon>
        <taxon>Novispirillaceae</taxon>
        <taxon>Caenispirillum</taxon>
    </lineage>
</organism>
<accession>K9GLR0</accession>
<evidence type="ECO:0000256" key="3">
    <source>
        <dbReference type="ARBA" id="ARBA00022448"/>
    </source>
</evidence>
<feature type="transmembrane region" description="Helical" evidence="9">
    <location>
        <begin position="272"/>
        <end position="295"/>
    </location>
</feature>
<comment type="subcellular location">
    <subcellularLocation>
        <location evidence="1">Cell inner membrane</location>
        <topology evidence="1">Multi-pass membrane protein</topology>
    </subcellularLocation>
    <subcellularLocation>
        <location evidence="9">Cell membrane</location>
        <topology evidence="9">Multi-pass membrane protein</topology>
    </subcellularLocation>
</comment>
<keyword evidence="8 9" id="KW-0472">Membrane</keyword>
<feature type="transmembrane region" description="Helical" evidence="9">
    <location>
        <begin position="373"/>
        <end position="394"/>
    </location>
</feature>
<comment type="similarity">
    <text evidence="2">Belongs to the binding-protein-dependent transport system permease family. HisMQ subfamily.</text>
</comment>
<evidence type="ECO:0000256" key="2">
    <source>
        <dbReference type="ARBA" id="ARBA00010072"/>
    </source>
</evidence>
<dbReference type="STRING" id="1238182.C882_2174"/>
<evidence type="ECO:0000256" key="5">
    <source>
        <dbReference type="ARBA" id="ARBA00022692"/>
    </source>
</evidence>
<dbReference type="InterPro" id="IPR035906">
    <property type="entry name" value="MetI-like_sf"/>
</dbReference>
<name>K9GLR0_9PROT</name>
<dbReference type="PANTHER" id="PTHR30614">
    <property type="entry name" value="MEMBRANE COMPONENT OF AMINO ACID ABC TRANSPORTER"/>
    <property type="match status" value="1"/>
</dbReference>
<dbReference type="Proteomes" id="UP000009881">
    <property type="component" value="Unassembled WGS sequence"/>
</dbReference>
<dbReference type="GO" id="GO:0022857">
    <property type="term" value="F:transmembrane transporter activity"/>
    <property type="evidence" value="ECO:0007669"/>
    <property type="project" value="InterPro"/>
</dbReference>
<keyword evidence="7 9" id="KW-1133">Transmembrane helix</keyword>
<dbReference type="Gene3D" id="1.10.3720.10">
    <property type="entry name" value="MetI-like"/>
    <property type="match status" value="2"/>
</dbReference>
<evidence type="ECO:0000313" key="12">
    <source>
        <dbReference type="EMBL" id="EKV26950.1"/>
    </source>
</evidence>
<evidence type="ECO:0000313" key="13">
    <source>
        <dbReference type="Proteomes" id="UP000009881"/>
    </source>
</evidence>
<dbReference type="SUPFAM" id="SSF161098">
    <property type="entry name" value="MetI-like"/>
    <property type="match status" value="2"/>
</dbReference>
<dbReference type="RefSeq" id="WP_009542569.1">
    <property type="nucleotide sequence ID" value="NZ_ANHY01000022.1"/>
</dbReference>
<evidence type="ECO:0000256" key="4">
    <source>
        <dbReference type="ARBA" id="ARBA00022475"/>
    </source>
</evidence>
<feature type="transmembrane region" description="Helical" evidence="9">
    <location>
        <begin position="105"/>
        <end position="125"/>
    </location>
</feature>
<evidence type="ECO:0000256" key="9">
    <source>
        <dbReference type="RuleBase" id="RU363032"/>
    </source>
</evidence>
<feature type="transmembrane region" description="Helical" evidence="9">
    <location>
        <begin position="33"/>
        <end position="51"/>
    </location>
</feature>
<dbReference type="OrthoDB" id="9808531at2"/>
<feature type="transmembrane region" description="Helical" evidence="9">
    <location>
        <begin position="231"/>
        <end position="252"/>
    </location>
</feature>
<dbReference type="PROSITE" id="PS50928">
    <property type="entry name" value="ABC_TM1"/>
    <property type="match status" value="1"/>
</dbReference>
<evidence type="ECO:0000259" key="11">
    <source>
        <dbReference type="PROSITE" id="PS50928"/>
    </source>
</evidence>
<dbReference type="InterPro" id="IPR043429">
    <property type="entry name" value="ArtM/GltK/GlnP/TcyL/YhdX-like"/>
</dbReference>
<sequence>MADHSSARGAPAAKGSAPPRKTSFLNDQRVRGVLYQILTIGAVVAVGWYLVHNTLTNLAARDIATGFGFLDREAGFDISESVIEYSPADTYGRVLLAGLLNTLKVSIIGIVLATLIGTIIGIARLSNNWLVAKLSSVYVEAMRNVPLLLQLFFWYAIIGVALPHPREALEPVEGWFLSNRGFRFPYPVWETGWTLAVIGLVLAAVITWWLNKRAARIQGETGRRPNVLIPGIALFIGLPVILWALGGAPTAIDVPEMAGFNFRGGASVSPEFAALLLGLTLYTAAFIAEIVRGGILSVHYGQTEAAVALGLKRGLVMRLVLLPQALRVIIPPLTSQYLNLTKNSSLAIAIGYPDLVATANTSINQTGQAVEGVAIIMATYLTVSLSISAFMNWYNSYIALRGGRS</sequence>
<evidence type="ECO:0000256" key="7">
    <source>
        <dbReference type="ARBA" id="ARBA00022989"/>
    </source>
</evidence>
<evidence type="ECO:0000256" key="10">
    <source>
        <dbReference type="SAM" id="MobiDB-lite"/>
    </source>
</evidence>
<proteinExistence type="inferred from homology"/>
<dbReference type="GO" id="GO:0043190">
    <property type="term" value="C:ATP-binding cassette (ABC) transporter complex"/>
    <property type="evidence" value="ECO:0007669"/>
    <property type="project" value="InterPro"/>
</dbReference>
<keyword evidence="4" id="KW-1003">Cell membrane</keyword>
<comment type="caution">
    <text evidence="12">The sequence shown here is derived from an EMBL/GenBank/DDBJ whole genome shotgun (WGS) entry which is preliminary data.</text>
</comment>
<feature type="region of interest" description="Disordered" evidence="10">
    <location>
        <begin position="1"/>
        <end position="23"/>
    </location>
</feature>
<protein>
    <submittedName>
        <fullName evidence="12">Glutamate Aspartate transport system permease protein GltJ</fullName>
    </submittedName>
</protein>
<evidence type="ECO:0000256" key="8">
    <source>
        <dbReference type="ARBA" id="ARBA00023136"/>
    </source>
</evidence>
<dbReference type="AlphaFoldDB" id="K9GLR0"/>
<feature type="transmembrane region" description="Helical" evidence="9">
    <location>
        <begin position="192"/>
        <end position="210"/>
    </location>
</feature>
<evidence type="ECO:0000256" key="1">
    <source>
        <dbReference type="ARBA" id="ARBA00004429"/>
    </source>
</evidence>
<reference evidence="12 13" key="1">
    <citation type="journal article" date="2013" name="Genome Announc.">
        <title>Draft Genome Sequence of an Alphaproteobacterium, Caenispirillum salinarum AK4(T), Isolated from a Solar Saltern.</title>
        <authorList>
            <person name="Khatri I."/>
            <person name="Singh A."/>
            <person name="Korpole S."/>
            <person name="Pinnaka A.K."/>
            <person name="Subramanian S."/>
        </authorList>
    </citation>
    <scope>NUCLEOTIDE SEQUENCE [LARGE SCALE GENOMIC DNA]</scope>
    <source>
        <strain evidence="12 13">AK4</strain>
    </source>
</reference>
<dbReference type="PANTHER" id="PTHR30614:SF37">
    <property type="entry name" value="AMINO-ACID ABC TRANSPORTER PERMEASE PROTEIN YHDX-RELATED"/>
    <property type="match status" value="1"/>
</dbReference>
<dbReference type="PATRIC" id="fig|1238182.3.peg.4128"/>
<dbReference type="CDD" id="cd06261">
    <property type="entry name" value="TM_PBP2"/>
    <property type="match status" value="1"/>
</dbReference>
<keyword evidence="5 9" id="KW-0812">Transmembrane</keyword>
<dbReference type="InterPro" id="IPR010065">
    <property type="entry name" value="AA_ABC_transptr_permease_3TM"/>
</dbReference>
<keyword evidence="3 9" id="KW-0813">Transport</keyword>
<keyword evidence="13" id="KW-1185">Reference proteome</keyword>
<evidence type="ECO:0000256" key="6">
    <source>
        <dbReference type="ARBA" id="ARBA00022970"/>
    </source>
</evidence>
<keyword evidence="6" id="KW-0029">Amino-acid transport</keyword>
<feature type="domain" description="ABC transmembrane type-1" evidence="11">
    <location>
        <begin position="99"/>
        <end position="391"/>
    </location>
</feature>
<dbReference type="Pfam" id="PF00528">
    <property type="entry name" value="BPD_transp_1"/>
    <property type="match status" value="1"/>
</dbReference>
<dbReference type="EMBL" id="ANHY01000022">
    <property type="protein sequence ID" value="EKV26950.1"/>
    <property type="molecule type" value="Genomic_DNA"/>
</dbReference>
<dbReference type="NCBIfam" id="TIGR01726">
    <property type="entry name" value="HEQRo_perm_3TM"/>
    <property type="match status" value="1"/>
</dbReference>
<dbReference type="InterPro" id="IPR000515">
    <property type="entry name" value="MetI-like"/>
</dbReference>
<gene>
    <name evidence="12" type="ORF">C882_2174</name>
</gene>